<proteinExistence type="predicted"/>
<organism evidence="1 2">
    <name type="scientific">Actinomadura madurae</name>
    <dbReference type="NCBI Taxonomy" id="1993"/>
    <lineage>
        <taxon>Bacteria</taxon>
        <taxon>Bacillati</taxon>
        <taxon>Actinomycetota</taxon>
        <taxon>Actinomycetes</taxon>
        <taxon>Streptosporangiales</taxon>
        <taxon>Thermomonosporaceae</taxon>
        <taxon>Actinomadura</taxon>
    </lineage>
</organism>
<dbReference type="GeneID" id="99648990"/>
<sequence>MAWYERVRWPDGGVLMVMPYDPELHASGSAGRQGKCNWADHNIEARWSVVWRGDRWAVCDDDLVAFARYELGAEEPP</sequence>
<keyword evidence="2" id="KW-1185">Reference proteome</keyword>
<evidence type="ECO:0000313" key="2">
    <source>
        <dbReference type="Proteomes" id="UP000183413"/>
    </source>
</evidence>
<gene>
    <name evidence="1" type="ORF">SAMN04489713_1286</name>
</gene>
<name>A0A1I5XRB6_9ACTN</name>
<dbReference type="RefSeq" id="WP_075024734.1">
    <property type="nucleotide sequence ID" value="NZ_CP083237.1"/>
</dbReference>
<dbReference type="InParanoid" id="A0A1I5XRB6"/>
<dbReference type="Proteomes" id="UP000183413">
    <property type="component" value="Unassembled WGS sequence"/>
</dbReference>
<protein>
    <submittedName>
        <fullName evidence="1">Uncharacterized protein</fullName>
    </submittedName>
</protein>
<dbReference type="AlphaFoldDB" id="A0A1I5XRB6"/>
<evidence type="ECO:0000313" key="1">
    <source>
        <dbReference type="EMBL" id="SFQ34488.1"/>
    </source>
</evidence>
<dbReference type="STRING" id="1993.SAMN04489713_1286"/>
<reference evidence="1 2" key="1">
    <citation type="submission" date="2016-10" db="EMBL/GenBank/DDBJ databases">
        <authorList>
            <person name="de Groot N.N."/>
        </authorList>
    </citation>
    <scope>NUCLEOTIDE SEQUENCE [LARGE SCALE GENOMIC DNA]</scope>
    <source>
        <strain evidence="1 2">DSM 43067</strain>
    </source>
</reference>
<accession>A0A1I5XRB6</accession>
<dbReference type="EMBL" id="FOVH01000028">
    <property type="protein sequence ID" value="SFQ34488.1"/>
    <property type="molecule type" value="Genomic_DNA"/>
</dbReference>